<evidence type="ECO:0000313" key="2">
    <source>
        <dbReference type="EMBL" id="KAB8071894.1"/>
    </source>
</evidence>
<feature type="chain" id="PRO_5025014065" description="Secreted protein" evidence="1">
    <location>
        <begin position="26"/>
        <end position="74"/>
    </location>
</feature>
<dbReference type="Proteomes" id="UP000326565">
    <property type="component" value="Unassembled WGS sequence"/>
</dbReference>
<protein>
    <recommendedName>
        <fullName evidence="4">Secreted protein</fullName>
    </recommendedName>
</protein>
<feature type="signal peptide" evidence="1">
    <location>
        <begin position="1"/>
        <end position="25"/>
    </location>
</feature>
<keyword evidence="1" id="KW-0732">Signal</keyword>
<dbReference type="EMBL" id="ML732260">
    <property type="protein sequence ID" value="KAB8071894.1"/>
    <property type="molecule type" value="Genomic_DNA"/>
</dbReference>
<keyword evidence="3" id="KW-1185">Reference proteome</keyword>
<reference evidence="2 3" key="1">
    <citation type="submission" date="2019-04" db="EMBL/GenBank/DDBJ databases">
        <title>Friends and foes A comparative genomics study of 23 Aspergillus species from section Flavi.</title>
        <authorList>
            <consortium name="DOE Joint Genome Institute"/>
            <person name="Kjaerbolling I."/>
            <person name="Vesth T."/>
            <person name="Frisvad J.C."/>
            <person name="Nybo J.L."/>
            <person name="Theobald S."/>
            <person name="Kildgaard S."/>
            <person name="Isbrandt T."/>
            <person name="Kuo A."/>
            <person name="Sato A."/>
            <person name="Lyhne E.K."/>
            <person name="Kogle M.E."/>
            <person name="Wiebenga A."/>
            <person name="Kun R.S."/>
            <person name="Lubbers R.J."/>
            <person name="Makela M.R."/>
            <person name="Barry K."/>
            <person name="Chovatia M."/>
            <person name="Clum A."/>
            <person name="Daum C."/>
            <person name="Haridas S."/>
            <person name="He G."/>
            <person name="LaButti K."/>
            <person name="Lipzen A."/>
            <person name="Mondo S."/>
            <person name="Riley R."/>
            <person name="Salamov A."/>
            <person name="Simmons B.A."/>
            <person name="Magnuson J.K."/>
            <person name="Henrissat B."/>
            <person name="Mortensen U.H."/>
            <person name="Larsen T.O."/>
            <person name="Devries R.P."/>
            <person name="Grigoriev I.V."/>
            <person name="Machida M."/>
            <person name="Baker S.E."/>
            <person name="Andersen M.R."/>
        </authorList>
    </citation>
    <scope>NUCLEOTIDE SEQUENCE [LARGE SCALE GENOMIC DNA]</scope>
    <source>
        <strain evidence="2 3">CBS 151.66</strain>
    </source>
</reference>
<evidence type="ECO:0000313" key="3">
    <source>
        <dbReference type="Proteomes" id="UP000326565"/>
    </source>
</evidence>
<sequence>MVTGIPFRWLHWGLFFGGCAREGLTRTFGDGGRCIGTRVMYVGTYVSIDLSVQQRISLGMDWMITAYTSWRWRT</sequence>
<proteinExistence type="predicted"/>
<evidence type="ECO:0008006" key="4">
    <source>
        <dbReference type="Google" id="ProtNLM"/>
    </source>
</evidence>
<gene>
    <name evidence="2" type="ORF">BDV29DRAFT_178354</name>
</gene>
<name>A0A5N5WXD7_9EURO</name>
<dbReference type="AlphaFoldDB" id="A0A5N5WXD7"/>
<organism evidence="2 3">
    <name type="scientific">Aspergillus leporis</name>
    <dbReference type="NCBI Taxonomy" id="41062"/>
    <lineage>
        <taxon>Eukaryota</taxon>
        <taxon>Fungi</taxon>
        <taxon>Dikarya</taxon>
        <taxon>Ascomycota</taxon>
        <taxon>Pezizomycotina</taxon>
        <taxon>Eurotiomycetes</taxon>
        <taxon>Eurotiomycetidae</taxon>
        <taxon>Eurotiales</taxon>
        <taxon>Aspergillaceae</taxon>
        <taxon>Aspergillus</taxon>
        <taxon>Aspergillus subgen. Circumdati</taxon>
    </lineage>
</organism>
<evidence type="ECO:0000256" key="1">
    <source>
        <dbReference type="SAM" id="SignalP"/>
    </source>
</evidence>
<accession>A0A5N5WXD7</accession>